<reference evidence="1 4" key="1">
    <citation type="journal article" date="2015" name="Genome Announc.">
        <title>Complete Genome Sequence of the Nitrogen-Fixing and Solvent-Producing Clostridium pasteurianum DSM 525.</title>
        <authorList>
            <person name="Poehlein A."/>
            <person name="Grosse-Honebrink A."/>
            <person name="Zhang Y."/>
            <person name="Minton N.P."/>
            <person name="Daniel R."/>
        </authorList>
    </citation>
    <scope>NUCLEOTIDE SEQUENCE [LARGE SCALE GENOMIC DNA]</scope>
    <source>
        <strain evidence="1">DSM 525</strain>
        <strain evidence="4">DSM 525 / ATCC 6013</strain>
    </source>
</reference>
<dbReference type="EMBL" id="JPGY02000001">
    <property type="protein sequence ID" value="KRU14639.1"/>
    <property type="molecule type" value="Genomic_DNA"/>
</dbReference>
<dbReference type="EMBL" id="CP009268">
    <property type="protein sequence ID" value="AJA53336.1"/>
    <property type="molecule type" value="Genomic_DNA"/>
</dbReference>
<dbReference type="PATRIC" id="fig|1262449.3.peg.3171"/>
<dbReference type="GeneID" id="98906687"/>
<sequence>MSQFYYNPLYRNNSSSEEELSVPMEEKDDIFDDDRNKHHPVGSVLGTSAANSGIQGTTVSPVAGNNGCGAVGNVAGTGTMPAAGTVAGAGVVPSSGNGTGTVAGASTGNGTTVGAGAGTISSQGTTTPSVALPSACGSGSSFPVESIEYTQGYLRTQIGRRVRVQFLLGTGTFQDRTGVLLEVGISYIILRNEETNANVLCDIYSIKFVDFF</sequence>
<evidence type="ECO:0000313" key="3">
    <source>
        <dbReference type="Proteomes" id="UP000028042"/>
    </source>
</evidence>
<proteinExistence type="predicted"/>
<evidence type="ECO:0000313" key="2">
    <source>
        <dbReference type="EMBL" id="KRU14639.1"/>
    </source>
</evidence>
<dbReference type="KEGG" id="cpat:CLPA_c32820"/>
<dbReference type="eggNOG" id="ENOG50332QD">
    <property type="taxonomic scope" value="Bacteria"/>
</dbReference>
<accession>A0A0H3JA92</accession>
<dbReference type="KEGG" id="cpae:CPAST_c32820"/>
<dbReference type="Proteomes" id="UP000028042">
    <property type="component" value="Unassembled WGS sequence"/>
</dbReference>
<reference evidence="2 3" key="3">
    <citation type="journal article" name="Genome Announc.">
        <title>Improved Draft Genome Sequence of Clostridium pasteurianum Strain ATCC 6013 (DSM 525) Using a Hybrid Next-Generation Sequencing Approach.</title>
        <authorList>
            <person name="Pyne M.E."/>
            <person name="Utturkar S."/>
            <person name="Brown S.D."/>
            <person name="Moo-Young M."/>
            <person name="Chung D.A."/>
            <person name="Chou C.P."/>
        </authorList>
    </citation>
    <scope>NUCLEOTIDE SEQUENCE [LARGE SCALE GENOMIC DNA]</scope>
    <source>
        <strain evidence="2 3">ATCC 6013</strain>
    </source>
</reference>
<dbReference type="AlphaFoldDB" id="A0A0H3JA92"/>
<name>A0A0H3JA92_CLOPA</name>
<organism evidence="1 4">
    <name type="scientific">Clostridium pasteurianum DSM 525 = ATCC 6013</name>
    <dbReference type="NCBI Taxonomy" id="1262449"/>
    <lineage>
        <taxon>Bacteria</taxon>
        <taxon>Bacillati</taxon>
        <taxon>Bacillota</taxon>
        <taxon>Clostridia</taxon>
        <taxon>Eubacteriales</taxon>
        <taxon>Clostridiaceae</taxon>
        <taxon>Clostridium</taxon>
    </lineage>
</organism>
<evidence type="ECO:0000313" key="4">
    <source>
        <dbReference type="Proteomes" id="UP000030905"/>
    </source>
</evidence>
<dbReference type="Proteomes" id="UP000030905">
    <property type="component" value="Chromosome"/>
</dbReference>
<reference evidence="2" key="2">
    <citation type="submission" date="2015-10" db="EMBL/GenBank/DDBJ databases">
        <title>Improved Draft Genome Sequence of Clostridium pasteurianum Strain ATCC 6013 (DSM 525) Using a Hybrid Next-Generation Sequencing Approach.</title>
        <authorList>
            <person name="Pyne M.E."/>
            <person name="Utturkar S.M."/>
            <person name="Brown S.D."/>
            <person name="Moo-Young M."/>
            <person name="Chung D.A."/>
            <person name="Chou P.C."/>
        </authorList>
    </citation>
    <scope>NUCLEOTIDE SEQUENCE</scope>
    <source>
        <strain evidence="2">ATCC 6013</strain>
    </source>
</reference>
<keyword evidence="4" id="KW-1185">Reference proteome</keyword>
<gene>
    <name evidence="1" type="ORF">CLPA_c32820</name>
    <name evidence="2" type="ORF">CP6013_03898</name>
</gene>
<protein>
    <submittedName>
        <fullName evidence="1">Uncharacterized protein</fullName>
    </submittedName>
</protein>
<evidence type="ECO:0000313" key="1">
    <source>
        <dbReference type="EMBL" id="AJA53336.1"/>
    </source>
</evidence>
<dbReference type="RefSeq" id="WP_003446835.1">
    <property type="nucleotide sequence ID" value="NZ_ANZB01000012.1"/>
</dbReference>